<proteinExistence type="predicted"/>
<reference evidence="1 2" key="1">
    <citation type="journal article" date="2023" name="Arcadia Sci">
        <title>De novo assembly of a long-read Amblyomma americanum tick genome.</title>
        <authorList>
            <person name="Chou S."/>
            <person name="Poskanzer K.E."/>
            <person name="Rollins M."/>
            <person name="Thuy-Boun P.S."/>
        </authorList>
    </citation>
    <scope>NUCLEOTIDE SEQUENCE [LARGE SCALE GENOMIC DNA]</scope>
    <source>
        <strain evidence="1">F_SG_1</strain>
        <tissue evidence="1">Salivary glands</tissue>
    </source>
</reference>
<sequence length="83" mass="9461">MAVEDSWSQQIAYRSTVTADLFYAAAPLWPWWIPGRSRLPTGHVPSRKVPRWRWIFTPQLPPSTLAVADLRSEQVAYGPCPQP</sequence>
<dbReference type="EMBL" id="JARKHS020013808">
    <property type="protein sequence ID" value="KAK8775708.1"/>
    <property type="molecule type" value="Genomic_DNA"/>
</dbReference>
<evidence type="ECO:0000313" key="1">
    <source>
        <dbReference type="EMBL" id="KAK8775708.1"/>
    </source>
</evidence>
<gene>
    <name evidence="1" type="ORF">V5799_030945</name>
</gene>
<evidence type="ECO:0000313" key="2">
    <source>
        <dbReference type="Proteomes" id="UP001321473"/>
    </source>
</evidence>
<accession>A0AAQ4EMA8</accession>
<keyword evidence="2" id="KW-1185">Reference proteome</keyword>
<comment type="caution">
    <text evidence="1">The sequence shown here is derived from an EMBL/GenBank/DDBJ whole genome shotgun (WGS) entry which is preliminary data.</text>
</comment>
<protein>
    <submittedName>
        <fullName evidence="1">Uncharacterized protein</fullName>
    </submittedName>
</protein>
<name>A0AAQ4EMA8_AMBAM</name>
<organism evidence="1 2">
    <name type="scientific">Amblyomma americanum</name>
    <name type="common">Lone star tick</name>
    <dbReference type="NCBI Taxonomy" id="6943"/>
    <lineage>
        <taxon>Eukaryota</taxon>
        <taxon>Metazoa</taxon>
        <taxon>Ecdysozoa</taxon>
        <taxon>Arthropoda</taxon>
        <taxon>Chelicerata</taxon>
        <taxon>Arachnida</taxon>
        <taxon>Acari</taxon>
        <taxon>Parasitiformes</taxon>
        <taxon>Ixodida</taxon>
        <taxon>Ixodoidea</taxon>
        <taxon>Ixodidae</taxon>
        <taxon>Amblyomminae</taxon>
        <taxon>Amblyomma</taxon>
    </lineage>
</organism>
<dbReference type="Proteomes" id="UP001321473">
    <property type="component" value="Unassembled WGS sequence"/>
</dbReference>
<dbReference type="AlphaFoldDB" id="A0AAQ4EMA8"/>